<dbReference type="CDD" id="cd03426">
    <property type="entry name" value="NUDIX_CoAse_Nudt7"/>
    <property type="match status" value="1"/>
</dbReference>
<dbReference type="RefSeq" id="XP_043010237.1">
    <property type="nucleotide sequence ID" value="XM_043152151.1"/>
</dbReference>
<evidence type="ECO:0000256" key="6">
    <source>
        <dbReference type="ARBA" id="ARBA00023211"/>
    </source>
</evidence>
<dbReference type="PANTHER" id="PTHR12992:SF24">
    <property type="entry name" value="PEROXISOMAL COENZYME A DIPHOSPHATASE NUDT7"/>
    <property type="match status" value="1"/>
</dbReference>
<evidence type="ECO:0000256" key="2">
    <source>
        <dbReference type="ARBA" id="ARBA00001946"/>
    </source>
</evidence>
<dbReference type="GeneID" id="66076491"/>
<dbReference type="AlphaFoldDB" id="A0A9P7UTF8"/>
<keyword evidence="9" id="KW-1185">Reference proteome</keyword>
<organism evidence="8 9">
    <name type="scientific">Marasmius oreades</name>
    <name type="common">fairy-ring Marasmius</name>
    <dbReference type="NCBI Taxonomy" id="181124"/>
    <lineage>
        <taxon>Eukaryota</taxon>
        <taxon>Fungi</taxon>
        <taxon>Dikarya</taxon>
        <taxon>Basidiomycota</taxon>
        <taxon>Agaricomycotina</taxon>
        <taxon>Agaricomycetes</taxon>
        <taxon>Agaricomycetidae</taxon>
        <taxon>Agaricales</taxon>
        <taxon>Marasmiineae</taxon>
        <taxon>Marasmiaceae</taxon>
        <taxon>Marasmius</taxon>
    </lineage>
</organism>
<reference evidence="8" key="1">
    <citation type="journal article" date="2021" name="Genome Biol. Evol.">
        <title>The assembled and annotated genome of the fairy-ring fungus Marasmius oreades.</title>
        <authorList>
            <person name="Hiltunen M."/>
            <person name="Ament-Velasquez S.L."/>
            <person name="Johannesson H."/>
        </authorList>
    </citation>
    <scope>NUCLEOTIDE SEQUENCE</scope>
    <source>
        <strain evidence="8">03SP1</strain>
    </source>
</reference>
<evidence type="ECO:0000256" key="4">
    <source>
        <dbReference type="ARBA" id="ARBA00022801"/>
    </source>
</evidence>
<dbReference type="GO" id="GO:0015938">
    <property type="term" value="P:coenzyme A catabolic process"/>
    <property type="evidence" value="ECO:0007669"/>
    <property type="project" value="TreeGrafter"/>
</dbReference>
<accession>A0A9P7UTF8</accession>
<evidence type="ECO:0000256" key="3">
    <source>
        <dbReference type="ARBA" id="ARBA00022723"/>
    </source>
</evidence>
<keyword evidence="6" id="KW-0464">Manganese</keyword>
<gene>
    <name evidence="8" type="ORF">E1B28_007415</name>
</gene>
<comment type="cofactor">
    <cofactor evidence="1">
        <name>Mn(2+)</name>
        <dbReference type="ChEBI" id="CHEBI:29035"/>
    </cofactor>
</comment>
<keyword evidence="3" id="KW-0479">Metal-binding</keyword>
<sequence>MTSLYSSCLFNLSSPLTKTSLQHIRTVLTTQNKTYATPKASGNAAVLIPLCNVNNKPGILFQVRGKSLRAHSGEVGFPGGRADLTDTSHLHTALRETYEELGILPERVEMLGEIGPPEINLRGDMVVWPFVGFVHSATSCSMTLTDDEPLPSCDLASLRAAASRAEVDFVFHLPFSDLTLPHRLRSSLFRGNRPYWTVGVSDIVEDGTIGNGSLDGERNGVIQEDDSEIGPGRYGHLEVWGLTGWYLNLLMRRLKMYQ</sequence>
<protein>
    <recommendedName>
        <fullName evidence="7">Nudix hydrolase domain-containing protein</fullName>
    </recommendedName>
</protein>
<keyword evidence="4" id="KW-0378">Hydrolase</keyword>
<dbReference type="EMBL" id="CM032184">
    <property type="protein sequence ID" value="KAG7093767.1"/>
    <property type="molecule type" value="Genomic_DNA"/>
</dbReference>
<evidence type="ECO:0000256" key="5">
    <source>
        <dbReference type="ARBA" id="ARBA00022842"/>
    </source>
</evidence>
<dbReference type="PANTHER" id="PTHR12992">
    <property type="entry name" value="NUDIX HYDROLASE"/>
    <property type="match status" value="1"/>
</dbReference>
<evidence type="ECO:0000259" key="7">
    <source>
        <dbReference type="PROSITE" id="PS51462"/>
    </source>
</evidence>
<comment type="caution">
    <text evidence="8">The sequence shown here is derived from an EMBL/GenBank/DDBJ whole genome shotgun (WGS) entry which is preliminary data.</text>
</comment>
<dbReference type="InterPro" id="IPR000086">
    <property type="entry name" value="NUDIX_hydrolase_dom"/>
</dbReference>
<dbReference type="GO" id="GO:0010945">
    <property type="term" value="F:coenzyme A diphosphatase activity"/>
    <property type="evidence" value="ECO:0007669"/>
    <property type="project" value="InterPro"/>
</dbReference>
<feature type="domain" description="Nudix hydrolase" evidence="7">
    <location>
        <begin position="41"/>
        <end position="194"/>
    </location>
</feature>
<evidence type="ECO:0000313" key="8">
    <source>
        <dbReference type="EMBL" id="KAG7093767.1"/>
    </source>
</evidence>
<dbReference type="InterPro" id="IPR045121">
    <property type="entry name" value="CoAse"/>
</dbReference>
<dbReference type="SUPFAM" id="SSF55811">
    <property type="entry name" value="Nudix"/>
    <property type="match status" value="1"/>
</dbReference>
<dbReference type="KEGG" id="more:E1B28_007415"/>
<dbReference type="PROSITE" id="PS51462">
    <property type="entry name" value="NUDIX"/>
    <property type="match status" value="1"/>
</dbReference>
<dbReference type="Pfam" id="PF00293">
    <property type="entry name" value="NUDIX"/>
    <property type="match status" value="1"/>
</dbReference>
<dbReference type="Gene3D" id="3.90.79.10">
    <property type="entry name" value="Nucleoside Triphosphate Pyrophosphohydrolase"/>
    <property type="match status" value="1"/>
</dbReference>
<comment type="cofactor">
    <cofactor evidence="2">
        <name>Mg(2+)</name>
        <dbReference type="ChEBI" id="CHEBI:18420"/>
    </cofactor>
</comment>
<evidence type="ECO:0000256" key="1">
    <source>
        <dbReference type="ARBA" id="ARBA00001936"/>
    </source>
</evidence>
<dbReference type="Proteomes" id="UP001049176">
    <property type="component" value="Chromosome 4"/>
</dbReference>
<proteinExistence type="predicted"/>
<dbReference type="InterPro" id="IPR015797">
    <property type="entry name" value="NUDIX_hydrolase-like_dom_sf"/>
</dbReference>
<name>A0A9P7UTF8_9AGAR</name>
<dbReference type="GO" id="GO:0046872">
    <property type="term" value="F:metal ion binding"/>
    <property type="evidence" value="ECO:0007669"/>
    <property type="project" value="UniProtKB-KW"/>
</dbReference>
<keyword evidence="5" id="KW-0460">Magnesium</keyword>
<evidence type="ECO:0000313" key="9">
    <source>
        <dbReference type="Proteomes" id="UP001049176"/>
    </source>
</evidence>
<dbReference type="OrthoDB" id="206213at2759"/>